<feature type="signal peptide" evidence="1">
    <location>
        <begin position="1"/>
        <end position="22"/>
    </location>
</feature>
<dbReference type="PROSITE" id="PS00430">
    <property type="entry name" value="TONB_DEPENDENT_REC_1"/>
    <property type="match status" value="1"/>
</dbReference>
<protein>
    <recommendedName>
        <fullName evidence="4">Secreted protein</fullName>
    </recommendedName>
</protein>
<reference evidence="2 3" key="1">
    <citation type="journal article" date="2023" name="Antonie Van Leeuwenhoek">
        <title>Mesoterricola silvestris gen. nov., sp. nov., Mesoterricola sediminis sp. nov., Geothrix oryzae sp. nov., Geothrix edaphica sp. nov., Geothrix rubra sp. nov., and Geothrix limicola sp. nov., six novel members of Acidobacteriota isolated from soils.</title>
        <authorList>
            <person name="Itoh H."/>
            <person name="Sugisawa Y."/>
            <person name="Mise K."/>
            <person name="Xu Z."/>
            <person name="Kuniyasu M."/>
            <person name="Ushijima N."/>
            <person name="Kawano K."/>
            <person name="Kobayashi E."/>
            <person name="Shiratori Y."/>
            <person name="Masuda Y."/>
            <person name="Senoo K."/>
        </authorList>
    </citation>
    <scope>NUCLEOTIDE SEQUENCE [LARGE SCALE GENOMIC DNA]</scope>
    <source>
        <strain evidence="2 3">Red803</strain>
    </source>
</reference>
<dbReference type="EMBL" id="BSDD01000001">
    <property type="protein sequence ID" value="GLH69397.1"/>
    <property type="molecule type" value="Genomic_DNA"/>
</dbReference>
<comment type="caution">
    <text evidence="2">The sequence shown here is derived from an EMBL/GenBank/DDBJ whole genome shotgun (WGS) entry which is preliminary data.</text>
</comment>
<evidence type="ECO:0000313" key="2">
    <source>
        <dbReference type="EMBL" id="GLH69397.1"/>
    </source>
</evidence>
<sequence>MSKSKSAFTHFMLITASTISLAAQTGKILNQPIPFSFQANTCPDYGQIPGKNMIEKAVTEYKRKLTGCEATSETFQVDANSSIELVRFTYSFRESDYTERHQFSCLVQRPSNLMLWHDFVSSPDNSLESVRVLHSEKRTILEMKFFTGGTAGFWEEYLEYSNGKLKPIRESFVSEIKPHIPEGFSIRRVVVDIEALTAIIHLASRTDPNCCPSGQLNVTLTLKDDDLHLVNSTFSRSSK</sequence>
<name>A0ABQ5Q3S8_9BACT</name>
<organism evidence="2 3">
    <name type="scientific">Geothrix rubra</name>
    <dbReference type="NCBI Taxonomy" id="2927977"/>
    <lineage>
        <taxon>Bacteria</taxon>
        <taxon>Pseudomonadati</taxon>
        <taxon>Acidobacteriota</taxon>
        <taxon>Holophagae</taxon>
        <taxon>Holophagales</taxon>
        <taxon>Holophagaceae</taxon>
        <taxon>Geothrix</taxon>
    </lineage>
</organism>
<gene>
    <name evidence="2" type="ORF">GETHPA_09300</name>
</gene>
<keyword evidence="1" id="KW-0732">Signal</keyword>
<feature type="chain" id="PRO_5045201075" description="Secreted protein" evidence="1">
    <location>
        <begin position="23"/>
        <end position="239"/>
    </location>
</feature>
<accession>A0ABQ5Q3S8</accession>
<dbReference type="RefSeq" id="WP_285723397.1">
    <property type="nucleotide sequence ID" value="NZ_BSDD01000001.1"/>
</dbReference>
<evidence type="ECO:0000313" key="3">
    <source>
        <dbReference type="Proteomes" id="UP001165089"/>
    </source>
</evidence>
<dbReference type="Proteomes" id="UP001165089">
    <property type="component" value="Unassembled WGS sequence"/>
</dbReference>
<evidence type="ECO:0008006" key="4">
    <source>
        <dbReference type="Google" id="ProtNLM"/>
    </source>
</evidence>
<proteinExistence type="predicted"/>
<evidence type="ECO:0000256" key="1">
    <source>
        <dbReference type="SAM" id="SignalP"/>
    </source>
</evidence>
<dbReference type="InterPro" id="IPR010916">
    <property type="entry name" value="TonB_box_CS"/>
</dbReference>
<keyword evidence="3" id="KW-1185">Reference proteome</keyword>